<dbReference type="AlphaFoldDB" id="A0A2S2PAN1"/>
<feature type="transmembrane region" description="Helical" evidence="1">
    <location>
        <begin position="49"/>
        <end position="72"/>
    </location>
</feature>
<organism evidence="2">
    <name type="scientific">Schizaphis graminum</name>
    <name type="common">Green bug aphid</name>
    <dbReference type="NCBI Taxonomy" id="13262"/>
    <lineage>
        <taxon>Eukaryota</taxon>
        <taxon>Metazoa</taxon>
        <taxon>Ecdysozoa</taxon>
        <taxon>Arthropoda</taxon>
        <taxon>Hexapoda</taxon>
        <taxon>Insecta</taxon>
        <taxon>Pterygota</taxon>
        <taxon>Neoptera</taxon>
        <taxon>Paraneoptera</taxon>
        <taxon>Hemiptera</taxon>
        <taxon>Sternorrhyncha</taxon>
        <taxon>Aphidomorpha</taxon>
        <taxon>Aphidoidea</taxon>
        <taxon>Aphididae</taxon>
        <taxon>Aphidini</taxon>
        <taxon>Schizaphis</taxon>
    </lineage>
</organism>
<reference evidence="2" key="1">
    <citation type="submission" date="2018-04" db="EMBL/GenBank/DDBJ databases">
        <title>Transcriptome of Schizaphis graminum biotype I.</title>
        <authorList>
            <person name="Scully E.D."/>
            <person name="Geib S.M."/>
            <person name="Palmer N.A."/>
            <person name="Koch K."/>
            <person name="Bradshaw J."/>
            <person name="Heng-Moss T."/>
            <person name="Sarath G."/>
        </authorList>
    </citation>
    <scope>NUCLEOTIDE SEQUENCE</scope>
</reference>
<sequence length="109" mass="12704">MLYTYYTVYVPKLINNIVLLNIVLICISRILFFLLYLSKMLVTKIYFTYNYFTCSLLGLIMIVRRMALFLLSFILTNCESAKDVGTSCISSIIVPFLAHFYKSQKKITK</sequence>
<gene>
    <name evidence="2" type="ORF">g.129441</name>
</gene>
<dbReference type="EMBL" id="GGMR01013851">
    <property type="protein sequence ID" value="MBY26470.1"/>
    <property type="molecule type" value="Transcribed_RNA"/>
</dbReference>
<keyword evidence="1" id="KW-1133">Transmembrane helix</keyword>
<name>A0A2S2PAN1_SCHGA</name>
<accession>A0A2S2PAN1</accession>
<proteinExistence type="predicted"/>
<protein>
    <submittedName>
        <fullName evidence="2">Uncharacterized protein</fullName>
    </submittedName>
</protein>
<feature type="transmembrane region" description="Helical" evidence="1">
    <location>
        <begin position="13"/>
        <end position="37"/>
    </location>
</feature>
<keyword evidence="1" id="KW-0812">Transmembrane</keyword>
<evidence type="ECO:0000256" key="1">
    <source>
        <dbReference type="SAM" id="Phobius"/>
    </source>
</evidence>
<keyword evidence="1" id="KW-0472">Membrane</keyword>
<evidence type="ECO:0000313" key="2">
    <source>
        <dbReference type="EMBL" id="MBY26470.1"/>
    </source>
</evidence>